<reference evidence="4" key="1">
    <citation type="journal article" date="2021" name="Elife">
        <title>Highly contiguous assemblies of 101 drosophilid genomes.</title>
        <authorList>
            <person name="Kim B.Y."/>
            <person name="Wang J.R."/>
            <person name="Miller D.E."/>
            <person name="Barmina O."/>
            <person name="Delaney E."/>
            <person name="Thompson A."/>
            <person name="Comeault A.A."/>
            <person name="Peede D."/>
            <person name="D'Agostino E.R."/>
            <person name="Pelaez J."/>
            <person name="Aguilar J.M."/>
            <person name="Haji D."/>
            <person name="Matsunaga T."/>
            <person name="Armstrong E.E."/>
            <person name="Zych M."/>
            <person name="Ogawa Y."/>
            <person name="Stamenkovic-Radak M."/>
            <person name="Jelic M."/>
            <person name="Veselinovic M.S."/>
            <person name="Tanaskovic M."/>
            <person name="Eric P."/>
            <person name="Gao J.J."/>
            <person name="Katoh T.K."/>
            <person name="Toda M.J."/>
            <person name="Watabe H."/>
            <person name="Watada M."/>
            <person name="Davis J.S."/>
            <person name="Moyle L.C."/>
            <person name="Manoli G."/>
            <person name="Bertolini E."/>
            <person name="Kostal V."/>
            <person name="Hawley R.S."/>
            <person name="Takahashi A."/>
            <person name="Jones C.D."/>
            <person name="Price D.K."/>
            <person name="Whiteman N."/>
            <person name="Kopp A."/>
            <person name="Matute D.R."/>
            <person name="Petrov D.A."/>
        </authorList>
    </citation>
    <scope>NUCLEOTIDE SEQUENCE [LARGE SCALE GENOMIC DNA]</scope>
</reference>
<dbReference type="GeneID" id="108048193"/>
<feature type="active site" description="Charge relay system" evidence="1">
    <location>
        <position position="126"/>
    </location>
</feature>
<dbReference type="InterPro" id="IPR052739">
    <property type="entry name" value="FAAH2"/>
</dbReference>
<dbReference type="AlphaFoldDB" id="A0A6P4FA44"/>
<feature type="domain" description="Amidase" evidence="2">
    <location>
        <begin position="62"/>
        <end position="509"/>
    </location>
</feature>
<dbReference type="PIRSF" id="PIRSF001221">
    <property type="entry name" value="Amidase_fungi"/>
    <property type="match status" value="1"/>
</dbReference>
<evidence type="ECO:0000313" key="3">
    <source>
        <dbReference type="EnsemblMetazoa" id="XP_016984198.1"/>
    </source>
</evidence>
<dbReference type="InterPro" id="IPR036928">
    <property type="entry name" value="AS_sf"/>
</dbReference>
<evidence type="ECO:0000256" key="1">
    <source>
        <dbReference type="PIRSR" id="PIRSR001221-1"/>
    </source>
</evidence>
<dbReference type="Proteomes" id="UP001652680">
    <property type="component" value="Unassembled WGS sequence"/>
</dbReference>
<protein>
    <submittedName>
        <fullName evidence="5">Fatty-acid amide hydrolase 2-B</fullName>
    </submittedName>
</protein>
<evidence type="ECO:0000259" key="2">
    <source>
        <dbReference type="Pfam" id="PF01425"/>
    </source>
</evidence>
<reference evidence="5" key="2">
    <citation type="submission" date="2025-04" db="UniProtKB">
        <authorList>
            <consortium name="RefSeq"/>
        </authorList>
    </citation>
    <scope>IDENTIFICATION</scope>
</reference>
<dbReference type="InterPro" id="IPR023631">
    <property type="entry name" value="Amidase_dom"/>
</dbReference>
<feature type="active site" description="Charge relay system" evidence="1">
    <location>
        <position position="201"/>
    </location>
</feature>
<accession>A0A6P4FA44</accession>
<dbReference type="RefSeq" id="XP_016984198.1">
    <property type="nucleotide sequence ID" value="XM_017128709.1"/>
</dbReference>
<dbReference type="OrthoDB" id="6428749at2759"/>
<organism evidence="5">
    <name type="scientific">Drosophila rhopaloa</name>
    <name type="common">Fruit fly</name>
    <dbReference type="NCBI Taxonomy" id="1041015"/>
    <lineage>
        <taxon>Eukaryota</taxon>
        <taxon>Metazoa</taxon>
        <taxon>Ecdysozoa</taxon>
        <taxon>Arthropoda</taxon>
        <taxon>Hexapoda</taxon>
        <taxon>Insecta</taxon>
        <taxon>Pterygota</taxon>
        <taxon>Neoptera</taxon>
        <taxon>Endopterygota</taxon>
        <taxon>Diptera</taxon>
        <taxon>Brachycera</taxon>
        <taxon>Muscomorpha</taxon>
        <taxon>Ephydroidea</taxon>
        <taxon>Drosophilidae</taxon>
        <taxon>Drosophila</taxon>
        <taxon>Sophophora</taxon>
    </lineage>
</organism>
<gene>
    <name evidence="5" type="primary">LOC108048193</name>
    <name evidence="3" type="synonym">108048193</name>
</gene>
<dbReference type="SUPFAM" id="SSF75304">
    <property type="entry name" value="Amidase signature (AS) enzymes"/>
    <property type="match status" value="1"/>
</dbReference>
<keyword evidence="4" id="KW-1185">Reference proteome</keyword>
<dbReference type="GO" id="GO:0016787">
    <property type="term" value="F:hydrolase activity"/>
    <property type="evidence" value="ECO:0007669"/>
    <property type="project" value="UniProtKB-KW"/>
</dbReference>
<dbReference type="PANTHER" id="PTHR43372:SF3">
    <property type="entry name" value="AT07710P-RELATED"/>
    <property type="match status" value="1"/>
</dbReference>
<evidence type="ECO:0000313" key="4">
    <source>
        <dbReference type="Proteomes" id="UP001652680"/>
    </source>
</evidence>
<dbReference type="EnsemblMetazoa" id="XM_017128709.2">
    <property type="protein sequence ID" value="XP_016984198.1"/>
    <property type="gene ID" value="LOC108048193"/>
</dbReference>
<dbReference type="PANTHER" id="PTHR43372">
    <property type="entry name" value="FATTY-ACID AMIDE HYDROLASE"/>
    <property type="match status" value="1"/>
</dbReference>
<dbReference type="Pfam" id="PF01425">
    <property type="entry name" value="Amidase"/>
    <property type="match status" value="1"/>
</dbReference>
<evidence type="ECO:0000313" key="5">
    <source>
        <dbReference type="RefSeq" id="XP_016984198.1"/>
    </source>
</evidence>
<feature type="active site" description="Acyl-ester intermediate" evidence="1">
    <location>
        <position position="225"/>
    </location>
</feature>
<reference evidence="3" key="3">
    <citation type="submission" date="2025-05" db="UniProtKB">
        <authorList>
            <consortium name="EnsemblMetazoa"/>
        </authorList>
    </citation>
    <scope>IDENTIFICATION</scope>
</reference>
<sequence>MEIFLRLMAFVLNAFGMVVNKILDLVLLRRKPKYPGIRNPLLKKSVVELVTQLRRGEITSVELVSAYIARVQEVNPSLNAVVEDRFEAALQDARLADQFIAKASSEFDRVALYTKYPILGIPFTVKESCGLKGLSFAVGSLARKNMKAAQDGDVVELVRAAGGIPLLVSANPEFCMSFETSNNIQGRCLNPYDLKRTSAGSSGGEGSLNGCGATTFGVGSDISGSIRLPALFCGVFGHKPTGGLTSVKGHFPYSLTDKKFPKMLQIGPITRFARDLPLLLEIMAGDNKHKLKMSEPVALKDMKVYYAFGYSGLNCLTHPVVDFDIKLAIIKAVKCLERGGVQSKKLDLKFLSNSLEIGLVSLVDLKGLPSIVTQRPDRDPSMRLLMVELFNSIIGHSIFTKEAMFLEVMKRFNGLMASGNMEEYREDVQKIKSHLNQLLGTRGVLILPTFHTSALCFHTSLVNVTGIDNMLLFNILGLPATHVPMGTNQRGMPIGLQVVAAQYQDKLCLKVAAELEAVFHGWVPPVPHATDTK</sequence>
<dbReference type="Gene3D" id="3.90.1300.10">
    <property type="entry name" value="Amidase signature (AS) domain"/>
    <property type="match status" value="1"/>
</dbReference>
<proteinExistence type="predicted"/>
<keyword evidence="5" id="KW-0378">Hydrolase</keyword>
<dbReference type="GO" id="GO:0012505">
    <property type="term" value="C:endomembrane system"/>
    <property type="evidence" value="ECO:0007669"/>
    <property type="project" value="TreeGrafter"/>
</dbReference>
<name>A0A6P4FA44_DRORH</name>